<evidence type="ECO:0000256" key="3">
    <source>
        <dbReference type="ARBA" id="ARBA00022603"/>
    </source>
</evidence>
<dbReference type="SUPFAM" id="SSF53790">
    <property type="entry name" value="Tetrapyrrole methylase"/>
    <property type="match status" value="1"/>
</dbReference>
<keyword evidence="4 7" id="KW-0808">Transferase</keyword>
<keyword evidence="2" id="KW-0169">Cobalamin biosynthesis</keyword>
<dbReference type="InterPro" id="IPR035996">
    <property type="entry name" value="4pyrrol_Methylase_sf"/>
</dbReference>
<dbReference type="NCBIfam" id="TIGR01466">
    <property type="entry name" value="cobJ_cbiH"/>
    <property type="match status" value="1"/>
</dbReference>
<dbReference type="Gene3D" id="3.40.1010.10">
    <property type="entry name" value="Cobalt-precorrin-4 Transmethylase, Domain 1"/>
    <property type="match status" value="1"/>
</dbReference>
<evidence type="ECO:0000256" key="1">
    <source>
        <dbReference type="ARBA" id="ARBA00004953"/>
    </source>
</evidence>
<evidence type="ECO:0000256" key="5">
    <source>
        <dbReference type="ARBA" id="ARBA00022691"/>
    </source>
</evidence>
<dbReference type="RefSeq" id="WP_055174455.1">
    <property type="nucleotide sequence ID" value="NZ_DAWDIQ010000004.1"/>
</dbReference>
<evidence type="ECO:0000256" key="4">
    <source>
        <dbReference type="ARBA" id="ARBA00022679"/>
    </source>
</evidence>
<dbReference type="PANTHER" id="PTHR47036">
    <property type="entry name" value="COBALT-FACTOR III C(17)-METHYLTRANSFERASE-RELATED"/>
    <property type="match status" value="1"/>
</dbReference>
<dbReference type="EMBL" id="JBBMER010000001">
    <property type="protein sequence ID" value="MEQ2378418.1"/>
    <property type="molecule type" value="Genomic_DNA"/>
</dbReference>
<gene>
    <name evidence="7" type="primary">cobJ</name>
    <name evidence="7" type="ORF">WMO14_00770</name>
</gene>
<dbReference type="GO" id="GO:0030789">
    <property type="term" value="F:precorrin-3B C17-methyltransferase activity"/>
    <property type="evidence" value="ECO:0007669"/>
    <property type="project" value="UniProtKB-EC"/>
</dbReference>
<dbReference type="InterPro" id="IPR006363">
    <property type="entry name" value="Cbl_synth_CobJ/CibH_dom"/>
</dbReference>
<dbReference type="CDD" id="cd11646">
    <property type="entry name" value="Precorrin_3B_C17_MT"/>
    <property type="match status" value="1"/>
</dbReference>
<dbReference type="InterPro" id="IPR014777">
    <property type="entry name" value="4pyrrole_Mease_sub1"/>
</dbReference>
<sequence>MLKIVGFGSGAKDNMTLEASAAIAGADLIVGYTTYVDILKQYFPDKEYYSTNMMQEKERCQYAIDTAKEGKEVVLVCSGDSGIYGMASLVYELAEDNLDIKVISGVTAASSGSACLGAPLSHDFAVISLSDCMTPWELIKKRIKAMADSDMVMCIYNPSSRRRSGYLKEACDIVLKVQSPDTVCGYVRNIGRENETTGILTLKELADFKADMFTTIYIGNSHTKVINGKMVTPRGYKVV</sequence>
<dbReference type="EC" id="2.1.1.131" evidence="7"/>
<dbReference type="GO" id="GO:0032259">
    <property type="term" value="P:methylation"/>
    <property type="evidence" value="ECO:0007669"/>
    <property type="project" value="UniProtKB-KW"/>
</dbReference>
<keyword evidence="8" id="KW-1185">Reference proteome</keyword>
<evidence type="ECO:0000313" key="7">
    <source>
        <dbReference type="EMBL" id="MEQ2378418.1"/>
    </source>
</evidence>
<dbReference type="PANTHER" id="PTHR47036:SF1">
    <property type="entry name" value="COBALT-FACTOR III C(17)-METHYLTRANSFERASE-RELATED"/>
    <property type="match status" value="1"/>
</dbReference>
<dbReference type="Pfam" id="PF00590">
    <property type="entry name" value="TP_methylase"/>
    <property type="match status" value="1"/>
</dbReference>
<protein>
    <submittedName>
        <fullName evidence="7">Precorrin-3B C(17)-methyltransferase</fullName>
        <ecNumber evidence="7">2.1.1.131</ecNumber>
    </submittedName>
</protein>
<proteinExistence type="predicted"/>
<dbReference type="Gene3D" id="3.30.950.10">
    <property type="entry name" value="Methyltransferase, Cobalt-precorrin-4 Transmethylase, Domain 2"/>
    <property type="match status" value="1"/>
</dbReference>
<dbReference type="InterPro" id="IPR014776">
    <property type="entry name" value="4pyrrole_Mease_sub2"/>
</dbReference>
<dbReference type="InterPro" id="IPR051810">
    <property type="entry name" value="Precorrin_MeTrfase"/>
</dbReference>
<name>A0ABV1BRM5_9FIRM</name>
<evidence type="ECO:0000259" key="6">
    <source>
        <dbReference type="Pfam" id="PF00590"/>
    </source>
</evidence>
<keyword evidence="3 7" id="KW-0489">Methyltransferase</keyword>
<accession>A0ABV1BRM5</accession>
<comment type="caution">
    <text evidence="7">The sequence shown here is derived from an EMBL/GenBank/DDBJ whole genome shotgun (WGS) entry which is preliminary data.</text>
</comment>
<feature type="domain" description="Tetrapyrrole methylase" evidence="6">
    <location>
        <begin position="2"/>
        <end position="206"/>
    </location>
</feature>
<dbReference type="Proteomes" id="UP001442364">
    <property type="component" value="Unassembled WGS sequence"/>
</dbReference>
<keyword evidence="5" id="KW-0949">S-adenosyl-L-methionine</keyword>
<organism evidence="7 8">
    <name type="scientific">[Lactobacillus] rogosae</name>
    <dbReference type="NCBI Taxonomy" id="706562"/>
    <lineage>
        <taxon>Bacteria</taxon>
        <taxon>Bacillati</taxon>
        <taxon>Bacillota</taxon>
        <taxon>Clostridia</taxon>
        <taxon>Lachnospirales</taxon>
        <taxon>Lachnospiraceae</taxon>
        <taxon>Lachnospira</taxon>
    </lineage>
</organism>
<comment type="pathway">
    <text evidence="1">Cofactor biosynthesis; adenosylcobalamin biosynthesis.</text>
</comment>
<reference evidence="7 8" key="1">
    <citation type="submission" date="2024-03" db="EMBL/GenBank/DDBJ databases">
        <title>Human intestinal bacterial collection.</title>
        <authorList>
            <person name="Pauvert C."/>
            <person name="Hitch T.C.A."/>
            <person name="Clavel T."/>
        </authorList>
    </citation>
    <scope>NUCLEOTIDE SEQUENCE [LARGE SCALE GENOMIC DNA]</scope>
    <source>
        <strain evidence="7 8">CLA-AA-H255</strain>
    </source>
</reference>
<dbReference type="InterPro" id="IPR000878">
    <property type="entry name" value="4pyrrol_Mease"/>
</dbReference>
<evidence type="ECO:0000313" key="8">
    <source>
        <dbReference type="Proteomes" id="UP001442364"/>
    </source>
</evidence>
<evidence type="ECO:0000256" key="2">
    <source>
        <dbReference type="ARBA" id="ARBA00022573"/>
    </source>
</evidence>